<dbReference type="Proteomes" id="UP000234341">
    <property type="component" value="Unassembled WGS sequence"/>
</dbReference>
<dbReference type="InterPro" id="IPR038765">
    <property type="entry name" value="Papain-like_cys_pep_sf"/>
</dbReference>
<dbReference type="NCBIfam" id="NF033537">
    <property type="entry name" value="lasso_biosyn_B2"/>
    <property type="match status" value="1"/>
</dbReference>
<proteinExistence type="predicted"/>
<gene>
    <name evidence="2" type="ORF">CYJ10_24250</name>
</gene>
<dbReference type="EMBL" id="PJRP01000014">
    <property type="protein sequence ID" value="PLP97917.1"/>
    <property type="molecule type" value="Genomic_DNA"/>
</dbReference>
<accession>A0A2N5C6V7</accession>
<dbReference type="Gene3D" id="3.10.620.30">
    <property type="match status" value="1"/>
</dbReference>
<dbReference type="AlphaFoldDB" id="A0A2N5C6V7"/>
<name>A0A2N5C6V7_9BURK</name>
<evidence type="ECO:0000313" key="2">
    <source>
        <dbReference type="EMBL" id="PLP97917.1"/>
    </source>
</evidence>
<comment type="caution">
    <text evidence="2">The sequence shown here is derived from an EMBL/GenBank/DDBJ whole genome shotgun (WGS) entry which is preliminary data.</text>
</comment>
<dbReference type="InterPro" id="IPR053521">
    <property type="entry name" value="McjB-like"/>
</dbReference>
<sequence>MRFSGGSHRICAMPFHFRPHIRVASCERDLVILNLQTDTYQVVMDVEPDTLNASLGASWNAEDTPILRVLREIGAVQESVSTYDQVVPVTLSGFCEQRWMFPAVDEAVEGICRLGSLIEVLRAGWTMKRTTLGRIAGCLSPRDAILVTGVERQIQFQQMAGLMRSLNRAFVWDLSGNKCLTYSYALVRLARRLGIPAKLVVGVRTRPFFSHAWVELHGEVVSDTPTLRQSLAVILEA</sequence>
<dbReference type="SUPFAM" id="SSF54001">
    <property type="entry name" value="Cysteine proteinases"/>
    <property type="match status" value="1"/>
</dbReference>
<reference evidence="2 3" key="1">
    <citation type="submission" date="2017-12" db="EMBL/GenBank/DDBJ databases">
        <title>Genome sequence of the active heterotrophic nitrifier-denitrifier, Cupriavidus pauculus UM1.</title>
        <authorList>
            <person name="Putonti C."/>
            <person name="Castignetti D."/>
        </authorList>
    </citation>
    <scope>NUCLEOTIDE SEQUENCE [LARGE SCALE GENOMIC DNA]</scope>
    <source>
        <strain evidence="2 3">UM1</strain>
    </source>
</reference>
<dbReference type="InterPro" id="IPR032708">
    <property type="entry name" value="McjB_C"/>
</dbReference>
<organism evidence="2 3">
    <name type="scientific">Cupriavidus pauculus</name>
    <dbReference type="NCBI Taxonomy" id="82633"/>
    <lineage>
        <taxon>Bacteria</taxon>
        <taxon>Pseudomonadati</taxon>
        <taxon>Pseudomonadota</taxon>
        <taxon>Betaproteobacteria</taxon>
        <taxon>Burkholderiales</taxon>
        <taxon>Burkholderiaceae</taxon>
        <taxon>Cupriavidus</taxon>
    </lineage>
</organism>
<evidence type="ECO:0000259" key="1">
    <source>
        <dbReference type="Pfam" id="PF13471"/>
    </source>
</evidence>
<protein>
    <recommendedName>
        <fullName evidence="1">Microcin J25-processing protein McjB C-terminal domain-containing protein</fullName>
    </recommendedName>
</protein>
<evidence type="ECO:0000313" key="3">
    <source>
        <dbReference type="Proteomes" id="UP000234341"/>
    </source>
</evidence>
<dbReference type="Pfam" id="PF13471">
    <property type="entry name" value="Transglut_core3"/>
    <property type="match status" value="1"/>
</dbReference>
<feature type="domain" description="Microcin J25-processing protein McjB C-terminal" evidence="1">
    <location>
        <begin position="150"/>
        <end position="235"/>
    </location>
</feature>